<reference evidence="1" key="2">
    <citation type="submission" date="2022-01" db="EMBL/GenBank/DDBJ databases">
        <authorList>
            <person name="Yamashiro T."/>
            <person name="Shiraishi A."/>
            <person name="Satake H."/>
            <person name="Nakayama K."/>
        </authorList>
    </citation>
    <scope>NUCLEOTIDE SEQUENCE</scope>
</reference>
<proteinExistence type="predicted"/>
<dbReference type="EMBL" id="BQNB010011697">
    <property type="protein sequence ID" value="GJS93975.1"/>
    <property type="molecule type" value="Genomic_DNA"/>
</dbReference>
<evidence type="ECO:0000313" key="2">
    <source>
        <dbReference type="Proteomes" id="UP001151760"/>
    </source>
</evidence>
<comment type="caution">
    <text evidence="1">The sequence shown here is derived from an EMBL/GenBank/DDBJ whole genome shotgun (WGS) entry which is preliminary data.</text>
</comment>
<reference evidence="1" key="1">
    <citation type="journal article" date="2022" name="Int. J. Mol. Sci.">
        <title>Draft Genome of Tanacetum Coccineum: Genomic Comparison of Closely Related Tanacetum-Family Plants.</title>
        <authorList>
            <person name="Yamashiro T."/>
            <person name="Shiraishi A."/>
            <person name="Nakayama K."/>
            <person name="Satake H."/>
        </authorList>
    </citation>
    <scope>NUCLEOTIDE SEQUENCE</scope>
</reference>
<protein>
    <submittedName>
        <fullName evidence="1">Uncharacterized protein</fullName>
    </submittedName>
</protein>
<accession>A0ABQ4ZUK8</accession>
<organism evidence="1 2">
    <name type="scientific">Tanacetum coccineum</name>
    <dbReference type="NCBI Taxonomy" id="301880"/>
    <lineage>
        <taxon>Eukaryota</taxon>
        <taxon>Viridiplantae</taxon>
        <taxon>Streptophyta</taxon>
        <taxon>Embryophyta</taxon>
        <taxon>Tracheophyta</taxon>
        <taxon>Spermatophyta</taxon>
        <taxon>Magnoliopsida</taxon>
        <taxon>eudicotyledons</taxon>
        <taxon>Gunneridae</taxon>
        <taxon>Pentapetalae</taxon>
        <taxon>asterids</taxon>
        <taxon>campanulids</taxon>
        <taxon>Asterales</taxon>
        <taxon>Asteraceae</taxon>
        <taxon>Asteroideae</taxon>
        <taxon>Anthemideae</taxon>
        <taxon>Anthemidinae</taxon>
        <taxon>Tanacetum</taxon>
    </lineage>
</organism>
<dbReference type="Proteomes" id="UP001151760">
    <property type="component" value="Unassembled WGS sequence"/>
</dbReference>
<sequence>MRMEQYLQCIDYTLWEIIKNGNAPIVTKLVDGKETAIPLTTFLSSGSTNNASGAVNIAQGGNTASTQGAADSSKSAKNLSNAMIYSFFASQPSIP</sequence>
<keyword evidence="2" id="KW-1185">Reference proteome</keyword>
<evidence type="ECO:0000313" key="1">
    <source>
        <dbReference type="EMBL" id="GJS93975.1"/>
    </source>
</evidence>
<gene>
    <name evidence="1" type="ORF">Tco_0800943</name>
</gene>
<name>A0ABQ4ZUK8_9ASTR</name>